<dbReference type="NCBIfam" id="NF047446">
    <property type="entry name" value="barrel_OmpL47"/>
    <property type="match status" value="1"/>
</dbReference>
<dbReference type="Gene3D" id="2.60.40.10">
    <property type="entry name" value="Immunoglobulins"/>
    <property type="match status" value="2"/>
</dbReference>
<evidence type="ECO:0000313" key="4">
    <source>
        <dbReference type="Proteomes" id="UP000190626"/>
    </source>
</evidence>
<evidence type="ECO:0000259" key="2">
    <source>
        <dbReference type="SMART" id="SM00635"/>
    </source>
</evidence>
<dbReference type="PANTHER" id="PTHR12631">
    <property type="entry name" value="ALPHA-L-IDURONIDASE"/>
    <property type="match status" value="1"/>
</dbReference>
<dbReference type="InterPro" id="IPR014756">
    <property type="entry name" value="Ig_E-set"/>
</dbReference>
<organism evidence="3 4">
    <name type="scientific">Paenibacillus ferrarius</name>
    <dbReference type="NCBI Taxonomy" id="1469647"/>
    <lineage>
        <taxon>Bacteria</taxon>
        <taxon>Bacillati</taxon>
        <taxon>Bacillota</taxon>
        <taxon>Bacilli</taxon>
        <taxon>Bacillales</taxon>
        <taxon>Paenibacillaceae</taxon>
        <taxon>Paenibacillus</taxon>
    </lineage>
</organism>
<comment type="caution">
    <text evidence="3">The sequence shown here is derived from an EMBL/GenBank/DDBJ whole genome shotgun (WGS) entry which is preliminary data.</text>
</comment>
<dbReference type="EMBL" id="MBTG01000034">
    <property type="protein sequence ID" value="OPH50467.1"/>
    <property type="molecule type" value="Genomic_DNA"/>
</dbReference>
<dbReference type="Gene3D" id="3.20.20.80">
    <property type="entry name" value="Glycosidases"/>
    <property type="match status" value="1"/>
</dbReference>
<dbReference type="InterPro" id="IPR003343">
    <property type="entry name" value="Big_2"/>
</dbReference>
<dbReference type="GO" id="GO:0004553">
    <property type="term" value="F:hydrolase activity, hydrolyzing O-glycosyl compounds"/>
    <property type="evidence" value="ECO:0007669"/>
    <property type="project" value="TreeGrafter"/>
</dbReference>
<dbReference type="InterPro" id="IPR033803">
    <property type="entry name" value="CBD-like_Golvesin-Xly"/>
</dbReference>
<evidence type="ECO:0000256" key="1">
    <source>
        <dbReference type="SAM" id="SignalP"/>
    </source>
</evidence>
<dbReference type="RefSeq" id="WP_158082267.1">
    <property type="nucleotide sequence ID" value="NZ_MBTG01000034.1"/>
</dbReference>
<feature type="chain" id="PRO_5012528112" description="BIG2 domain-containing protein" evidence="1">
    <location>
        <begin position="35"/>
        <end position="1434"/>
    </location>
</feature>
<feature type="domain" description="BIG2" evidence="2">
    <location>
        <begin position="683"/>
        <end position="775"/>
    </location>
</feature>
<dbReference type="SUPFAM" id="SSF81296">
    <property type="entry name" value="E set domains"/>
    <property type="match status" value="2"/>
</dbReference>
<dbReference type="Proteomes" id="UP000190626">
    <property type="component" value="Unassembled WGS sequence"/>
</dbReference>
<dbReference type="InterPro" id="IPR013783">
    <property type="entry name" value="Ig-like_fold"/>
</dbReference>
<dbReference type="Pfam" id="PF25275">
    <property type="entry name" value="Golvesin_C"/>
    <property type="match status" value="2"/>
</dbReference>
<dbReference type="SMART" id="SM00635">
    <property type="entry name" value="BID_2"/>
    <property type="match status" value="2"/>
</dbReference>
<evidence type="ECO:0000313" key="3">
    <source>
        <dbReference type="EMBL" id="OPH50467.1"/>
    </source>
</evidence>
<keyword evidence="1" id="KW-0732">Signal</keyword>
<dbReference type="PANTHER" id="PTHR12631:SF10">
    <property type="entry name" value="BETA-XYLOSIDASE-LIKE PROTEIN-RELATED"/>
    <property type="match status" value="1"/>
</dbReference>
<keyword evidence="4" id="KW-1185">Reference proteome</keyword>
<accession>A0A1V4HC03</accession>
<dbReference type="STRING" id="1469647.BC351_07360"/>
<feature type="domain" description="BIG2" evidence="2">
    <location>
        <begin position="919"/>
        <end position="998"/>
    </location>
</feature>
<dbReference type="InterPro" id="IPR008964">
    <property type="entry name" value="Invasin/intimin_cell_adhesion"/>
</dbReference>
<dbReference type="Pfam" id="PF02368">
    <property type="entry name" value="Big_2"/>
    <property type="match status" value="2"/>
</dbReference>
<feature type="signal peptide" evidence="1">
    <location>
        <begin position="1"/>
        <end position="34"/>
    </location>
</feature>
<proteinExistence type="predicted"/>
<dbReference type="Gene3D" id="2.60.40.1080">
    <property type="match status" value="2"/>
</dbReference>
<dbReference type="OrthoDB" id="9776971at2"/>
<reference evidence="4" key="1">
    <citation type="submission" date="2016-07" db="EMBL/GenBank/DDBJ databases">
        <authorList>
            <person name="Florea S."/>
            <person name="Webb J.S."/>
            <person name="Jaromczyk J."/>
            <person name="Schardl C.L."/>
        </authorList>
    </citation>
    <scope>NUCLEOTIDE SEQUENCE [LARGE SCALE GENOMIC DNA]</scope>
    <source>
        <strain evidence="4">CY1</strain>
    </source>
</reference>
<name>A0A1V4HC03_9BACL</name>
<dbReference type="InterPro" id="IPR058094">
    <property type="entry name" value="Ig-like_OmpL47-like"/>
</dbReference>
<dbReference type="Gene3D" id="3.30.1920.20">
    <property type="match status" value="1"/>
</dbReference>
<dbReference type="InterPro" id="IPR051923">
    <property type="entry name" value="Glycosyl_Hydrolase_39"/>
</dbReference>
<gene>
    <name evidence="3" type="ORF">BC351_07360</name>
</gene>
<dbReference type="InterPro" id="IPR017853">
    <property type="entry name" value="GH"/>
</dbReference>
<dbReference type="SUPFAM" id="SSF51445">
    <property type="entry name" value="(Trans)glycosidases"/>
    <property type="match status" value="1"/>
</dbReference>
<protein>
    <recommendedName>
        <fullName evidence="2">BIG2 domain-containing protein</fullName>
    </recommendedName>
</protein>
<dbReference type="SUPFAM" id="SSF49373">
    <property type="entry name" value="Invasin/intimin cell-adhesion fragments"/>
    <property type="match status" value="2"/>
</dbReference>
<sequence>MKKVLSRLSSAFMVFALLATYGITLISGNQVAHAASLTIEQTTVGNIFYESDAKTFRINTDGDSIDWVYSDYWNNTVQSGSQPVSDGTTLLTVNPGKNGWFNLVITAKQNGNVLTSKETTFAVVSNFDLSQVADSHFSVQTHAARTDLIAQDSAALIPIAKKMGVKYVRDALRWGDIEDTAKGVYRFKSFHDDFMSRVAANDLKPYITLALYNDFYDGGNAPTSSEGRMAFAEYGKQVLSRYPEIGQVEIWNEPDIPSFGKGLSTEAEKADFYFNLLKTSYEQIHPLFPNVKITGFVFGELGSDAFLEALYQKGALNYLDEYSFHSYTRNPEDFVKDINRHRNIMKTYNNNQTIPINLSETGFSNFNFDEHVQANYVARRIVTALANGIQKINIYNLQNKSTVPNEFEGTFGLIRNPDDAKGAYVPKPAYAAYATMTRALTGADFLTSEDIGPGVYSHKFHTALEDIRVMYAPAGADLKLYTGSPLHVTDIMGNTLTYTPTNGYVRLRLDENPLYVKGGLEAPYIEEIPPTITNPITLYSGYSVGGYAEVNGPLGTATNKWVTSSVIKSYNGGISRAITNPTGASAKWTPNVSASGRYRVSAYLPGTPATPVNTTKMAAYSIYINGIKQEVKNVDQFSLQGSWQVLGTYEFPRGASSYILLEDTSPAHDRPLRADVIKLEAIPPKGIALDTDSLDLGVGDTHAFKAVFTPAEATDQTLVWNSSNSQIVTVDAEGHANATGVGEAVIRATNPLTSLYAEAKIQVTMPIIKQVTIYNSYGTNGGYTEVNGPLGIATNKWVTSTVLQGYNGGISRAITNPTGASAKWTPTIIQPGRYRVSIYLPGTPATPVYTTKAAEYSIYIDGLKSDSKIVDQSTLQGSWQILGIYDLPRGSASYISVEDANSAHDRPLRADAAKFEFIPATGIGLDTQALDLQTGDTHLFMAGITPIDATDQYLVWSSTNSDVAAIDAAGHLRALAVGSAVIRVMNPLTSVYAEAVVEVTQVDQTAPTTTDDAPTSWVNHDVTVNLNVSDSESGIAAINYIVDGGPQQTGNTVTLTAEGIHTLVYWSVDSVGNIEARHTAIIKIDKTPPAEATLAADKTAPTDADVTITIRYPDDSAVNEYKIGANGIWTAYLTPVVVSENSTVYARGTDAAGNISNETNYVISNMDKGVPTATVAYQTSTTATQAVYATMTPNKPVTITNNGGSSSYTFYFNGSFTFEFVDFNGRKGTATAIVNNLVSKSKAKPGAPILSDDNGYDTGLQDGNYMIKMNMWYGENGRIYKLYENDVLIDTKVLADSSPTAQDMTTPISDKNNGTYRYYAELTNAYGTTTSSTHIVTVTKAAPDKPVLSSDNWDGDGNFKVSMNMWWGINGETYHLYENGVLIYTQVLTNHTPSAQSAETTIASRVKGTYEYRGEIINHAGATSSDTMIVKVTQ</sequence>